<dbReference type="PANTHER" id="PTHR23501">
    <property type="entry name" value="MAJOR FACILITATOR SUPERFAMILY"/>
    <property type="match status" value="1"/>
</dbReference>
<evidence type="ECO:0000313" key="9">
    <source>
        <dbReference type="EMBL" id="SSW70943.1"/>
    </source>
</evidence>
<sequence length="517" mass="54373">MLCILLAALDQTVVIPAVPAIAGDLGGYEQLSWIVAAYLIASTISTPIYGKLSDTYGRRRLLTTCIALFIATSALCALAQSIDQLIWFRALQGLGGGGLMALAQAAIADVAPPRERGRYQGYLSAVWALASISGPLVGGLVAEQWSWRWIFWINLPLGAVAMWVCNNGLKHISVVTLPGKPRIDLLGMLLLAGAISSLLLGLSWGGNEYAWTSYQILGMVVMGCVLIGLLRWQERRASDPVLPPSAFASPSYVSSVIVSTLAAVVLFVCLFSIPLYFQLVRGATAATSGLYVAPFMLANVCGNVLGGMYARRYGAIRGALRMGSAASCVGLVLMAALPLDAPVWMRVAAMVITAPGIGICLLGTIMSAQNAVATKDIGAATGGLLVLRSVGGAGGSTLAGAIIASGLGIAHGTLEHGRSALQGLSETSQLATNFELVYGIAALVCAIVFIVALRMPDTPLRRAPHCVVSSSTWGPFKASAQTNLPRFKRRAASQTPMPSWTSTFIRLARHRLAKQYA</sequence>
<reference evidence="9 10" key="1">
    <citation type="submission" date="2018-07" db="EMBL/GenBank/DDBJ databases">
        <authorList>
            <person name="Peeters C."/>
        </authorList>
    </citation>
    <scope>NUCLEOTIDE SEQUENCE [LARGE SCALE GENOMIC DNA]</scope>
    <source>
        <strain evidence="9 10">LMG 30378</strain>
    </source>
</reference>
<dbReference type="PANTHER" id="PTHR23501:SF197">
    <property type="entry name" value="COMD"/>
    <property type="match status" value="1"/>
</dbReference>
<dbReference type="Gene3D" id="1.20.1720.10">
    <property type="entry name" value="Multidrug resistance protein D"/>
    <property type="match status" value="1"/>
</dbReference>
<dbReference type="SUPFAM" id="SSF103473">
    <property type="entry name" value="MFS general substrate transporter"/>
    <property type="match status" value="1"/>
</dbReference>
<evidence type="ECO:0000313" key="10">
    <source>
        <dbReference type="Proteomes" id="UP000289465"/>
    </source>
</evidence>
<feature type="transmembrane region" description="Helical" evidence="7">
    <location>
        <begin position="30"/>
        <end position="49"/>
    </location>
</feature>
<protein>
    <submittedName>
        <fullName evidence="9">Multidrug resistance protein 3</fullName>
    </submittedName>
</protein>
<organism evidence="9 10">
    <name type="scientific">Achromobacter veterisilvae</name>
    <dbReference type="NCBI Taxonomy" id="2069367"/>
    <lineage>
        <taxon>Bacteria</taxon>
        <taxon>Pseudomonadati</taxon>
        <taxon>Pseudomonadota</taxon>
        <taxon>Betaproteobacteria</taxon>
        <taxon>Burkholderiales</taxon>
        <taxon>Alcaligenaceae</taxon>
        <taxon>Achromobacter</taxon>
    </lineage>
</organism>
<dbReference type="EMBL" id="UFQC01000026">
    <property type="protein sequence ID" value="SSW70943.1"/>
    <property type="molecule type" value="Genomic_DNA"/>
</dbReference>
<comment type="subcellular location">
    <subcellularLocation>
        <location evidence="1">Cell membrane</location>
        <topology evidence="1">Multi-pass membrane protein</topology>
    </subcellularLocation>
</comment>
<feature type="transmembrane region" description="Helical" evidence="7">
    <location>
        <begin position="430"/>
        <end position="453"/>
    </location>
</feature>
<feature type="domain" description="Major facilitator superfamily (MFS) profile" evidence="8">
    <location>
        <begin position="1"/>
        <end position="459"/>
    </location>
</feature>
<dbReference type="InterPro" id="IPR020846">
    <property type="entry name" value="MFS_dom"/>
</dbReference>
<dbReference type="GO" id="GO:0022857">
    <property type="term" value="F:transmembrane transporter activity"/>
    <property type="evidence" value="ECO:0007669"/>
    <property type="project" value="InterPro"/>
</dbReference>
<keyword evidence="2" id="KW-0813">Transport</keyword>
<dbReference type="GO" id="GO:0005886">
    <property type="term" value="C:plasma membrane"/>
    <property type="evidence" value="ECO:0007669"/>
    <property type="project" value="UniProtKB-SubCell"/>
</dbReference>
<keyword evidence="6 7" id="KW-0472">Membrane</keyword>
<dbReference type="Pfam" id="PF07690">
    <property type="entry name" value="MFS_1"/>
    <property type="match status" value="2"/>
</dbReference>
<feature type="transmembrane region" description="Helical" evidence="7">
    <location>
        <begin position="61"/>
        <end position="80"/>
    </location>
</feature>
<dbReference type="InterPro" id="IPR011701">
    <property type="entry name" value="MFS"/>
</dbReference>
<name>A0A446CSX7_9BURK</name>
<evidence type="ECO:0000256" key="4">
    <source>
        <dbReference type="ARBA" id="ARBA00022692"/>
    </source>
</evidence>
<dbReference type="FunFam" id="1.20.1720.10:FF:000004">
    <property type="entry name" value="EmrB/QacA family drug resistance transporter"/>
    <property type="match status" value="1"/>
</dbReference>
<evidence type="ECO:0000256" key="6">
    <source>
        <dbReference type="ARBA" id="ARBA00023136"/>
    </source>
</evidence>
<feature type="transmembrane region" description="Helical" evidence="7">
    <location>
        <begin position="343"/>
        <end position="365"/>
    </location>
</feature>
<feature type="transmembrane region" description="Helical" evidence="7">
    <location>
        <begin position="318"/>
        <end position="337"/>
    </location>
</feature>
<dbReference type="PROSITE" id="PS50850">
    <property type="entry name" value="MFS"/>
    <property type="match status" value="1"/>
</dbReference>
<feature type="transmembrane region" description="Helical" evidence="7">
    <location>
        <begin position="252"/>
        <end position="277"/>
    </location>
</feature>
<evidence type="ECO:0000256" key="5">
    <source>
        <dbReference type="ARBA" id="ARBA00022989"/>
    </source>
</evidence>
<dbReference type="Proteomes" id="UP000289465">
    <property type="component" value="Unassembled WGS sequence"/>
</dbReference>
<keyword evidence="5 7" id="KW-1133">Transmembrane helix</keyword>
<dbReference type="PRINTS" id="PR01036">
    <property type="entry name" value="TCRTETB"/>
</dbReference>
<feature type="transmembrane region" description="Helical" evidence="7">
    <location>
        <begin position="211"/>
        <end position="232"/>
    </location>
</feature>
<feature type="transmembrane region" description="Helical" evidence="7">
    <location>
        <begin position="185"/>
        <end position="205"/>
    </location>
</feature>
<feature type="transmembrane region" description="Helical" evidence="7">
    <location>
        <begin position="119"/>
        <end position="141"/>
    </location>
</feature>
<dbReference type="CDD" id="cd17502">
    <property type="entry name" value="MFS_Azr1_MDR_like"/>
    <property type="match status" value="1"/>
</dbReference>
<proteinExistence type="predicted"/>
<feature type="transmembrane region" description="Helical" evidence="7">
    <location>
        <begin position="147"/>
        <end position="165"/>
    </location>
</feature>
<feature type="transmembrane region" description="Helical" evidence="7">
    <location>
        <begin position="289"/>
        <end position="306"/>
    </location>
</feature>
<dbReference type="Gene3D" id="1.20.1250.20">
    <property type="entry name" value="MFS general substrate transporter like domains"/>
    <property type="match status" value="1"/>
</dbReference>
<feature type="transmembrane region" description="Helical" evidence="7">
    <location>
        <begin position="86"/>
        <end position="107"/>
    </location>
</feature>
<gene>
    <name evidence="9" type="primary">bmr3_2</name>
    <name evidence="9" type="ORF">AVE30378_04356</name>
</gene>
<evidence type="ECO:0000259" key="8">
    <source>
        <dbReference type="PROSITE" id="PS50850"/>
    </source>
</evidence>
<dbReference type="OrthoDB" id="9807274at2"/>
<keyword evidence="3" id="KW-1003">Cell membrane</keyword>
<dbReference type="InterPro" id="IPR036259">
    <property type="entry name" value="MFS_trans_sf"/>
</dbReference>
<evidence type="ECO:0000256" key="2">
    <source>
        <dbReference type="ARBA" id="ARBA00022448"/>
    </source>
</evidence>
<evidence type="ECO:0000256" key="7">
    <source>
        <dbReference type="SAM" id="Phobius"/>
    </source>
</evidence>
<evidence type="ECO:0000256" key="3">
    <source>
        <dbReference type="ARBA" id="ARBA00022475"/>
    </source>
</evidence>
<keyword evidence="4 7" id="KW-0812">Transmembrane</keyword>
<dbReference type="AlphaFoldDB" id="A0A446CSX7"/>
<feature type="transmembrane region" description="Helical" evidence="7">
    <location>
        <begin position="385"/>
        <end position="410"/>
    </location>
</feature>
<accession>A0A446CSX7</accession>
<evidence type="ECO:0000256" key="1">
    <source>
        <dbReference type="ARBA" id="ARBA00004651"/>
    </source>
</evidence>